<dbReference type="PROSITE" id="PS50005">
    <property type="entry name" value="TPR"/>
    <property type="match status" value="1"/>
</dbReference>
<dbReference type="SUPFAM" id="SSF48452">
    <property type="entry name" value="TPR-like"/>
    <property type="match status" value="1"/>
</dbReference>
<dbReference type="Pfam" id="PF00144">
    <property type="entry name" value="Beta-lactamase"/>
    <property type="match status" value="1"/>
</dbReference>
<feature type="domain" description="Beta-lactamase-related" evidence="3">
    <location>
        <begin position="25"/>
        <end position="348"/>
    </location>
</feature>
<keyword evidence="4" id="KW-0378">Hydrolase</keyword>
<dbReference type="SUPFAM" id="SSF56601">
    <property type="entry name" value="beta-lactamase/transpeptidase-like"/>
    <property type="match status" value="1"/>
</dbReference>
<gene>
    <name evidence="4" type="ORF">DPV69_18480</name>
</gene>
<feature type="chain" id="PRO_5019155833" evidence="2">
    <location>
        <begin position="20"/>
        <end position="480"/>
    </location>
</feature>
<evidence type="ECO:0000259" key="3">
    <source>
        <dbReference type="Pfam" id="PF00144"/>
    </source>
</evidence>
<dbReference type="InterPro" id="IPR001466">
    <property type="entry name" value="Beta-lactam-related"/>
</dbReference>
<evidence type="ECO:0000256" key="1">
    <source>
        <dbReference type="PROSITE-ProRule" id="PRU00339"/>
    </source>
</evidence>
<dbReference type="PANTHER" id="PTHR43283">
    <property type="entry name" value="BETA-LACTAMASE-RELATED"/>
    <property type="match status" value="1"/>
</dbReference>
<dbReference type="AlphaFoldDB" id="A0A443YKN9"/>
<sequence>MRLISLLFTCLIATTHLFAQTNPAVDDIIKREMRERKIPGLQVAVVSKGKIVLNKSYGIANVQDSVPVSNQSIFAINSCTKVFTAVAVMQLVEQGKIDLSKTVATYLDDLPAAWSTVTIKQLLTHTSGLPDGLGLLDERTGGTGNTTEATFWEKLKVMPLISTPGERFNYNQTNAYLLAKLINKFSSKTFQEVFDERQFQPAGLKHTVFGDSRDVIPHFAPTYFYRTQIDGQPLNTPKLINNYYEFPYFRRTASGLNSTAEDMAKWIIALQSGKLLKAKSSLDTMWSQGKFNNGTGTPWTLGWGLNRFRAKHKAVGMSGGGRAAFLVYPEDDLAVIVLTNLGGSYPEDMLEELAGCYHPDIPKASPITLMKISLRKIGFDKAIPFAEEQKKSNPLFIPNEFEINEWGYRMMANGNLKDASEIFKLNTHLFPQSGNAFDSYGEVLLRAGKKSEAITMYQKSIALSPDNEHGKKVLADLMKP</sequence>
<dbReference type="InterPro" id="IPR019734">
    <property type="entry name" value="TPR_rpt"/>
</dbReference>
<feature type="signal peptide" evidence="2">
    <location>
        <begin position="1"/>
        <end position="19"/>
    </location>
</feature>
<evidence type="ECO:0000256" key="2">
    <source>
        <dbReference type="SAM" id="SignalP"/>
    </source>
</evidence>
<dbReference type="Gene3D" id="1.25.40.10">
    <property type="entry name" value="Tetratricopeptide repeat domain"/>
    <property type="match status" value="1"/>
</dbReference>
<evidence type="ECO:0000313" key="4">
    <source>
        <dbReference type="EMBL" id="RWU04312.1"/>
    </source>
</evidence>
<feature type="repeat" description="TPR" evidence="1">
    <location>
        <begin position="434"/>
        <end position="467"/>
    </location>
</feature>
<dbReference type="Proteomes" id="UP000284120">
    <property type="component" value="Unassembled WGS sequence"/>
</dbReference>
<dbReference type="GO" id="GO:0016787">
    <property type="term" value="F:hydrolase activity"/>
    <property type="evidence" value="ECO:0007669"/>
    <property type="project" value="UniProtKB-KW"/>
</dbReference>
<keyword evidence="1" id="KW-0802">TPR repeat</keyword>
<dbReference type="EMBL" id="SAYW01000007">
    <property type="protein sequence ID" value="RWU04312.1"/>
    <property type="molecule type" value="Genomic_DNA"/>
</dbReference>
<dbReference type="InterPro" id="IPR012338">
    <property type="entry name" value="Beta-lactam/transpept-like"/>
</dbReference>
<organism evidence="4 5">
    <name type="scientific">Pedobacter chitinilyticus</name>
    <dbReference type="NCBI Taxonomy" id="2233776"/>
    <lineage>
        <taxon>Bacteria</taxon>
        <taxon>Pseudomonadati</taxon>
        <taxon>Bacteroidota</taxon>
        <taxon>Sphingobacteriia</taxon>
        <taxon>Sphingobacteriales</taxon>
        <taxon>Sphingobacteriaceae</taxon>
        <taxon>Pedobacter</taxon>
    </lineage>
</organism>
<dbReference type="InterPro" id="IPR050789">
    <property type="entry name" value="Diverse_Enzym_Activities"/>
</dbReference>
<protein>
    <submittedName>
        <fullName evidence="4">Serine hydrolase</fullName>
    </submittedName>
</protein>
<dbReference type="RefSeq" id="WP_113649075.1">
    <property type="nucleotide sequence ID" value="NZ_QMHN01000007.1"/>
</dbReference>
<dbReference type="InterPro" id="IPR011990">
    <property type="entry name" value="TPR-like_helical_dom_sf"/>
</dbReference>
<reference evidence="4 5" key="1">
    <citation type="submission" date="2018-06" db="EMBL/GenBank/DDBJ databases">
        <title>Pedobacter endophyticus sp. nov., an endophytic bacterium isolated from a leaf of Triticum aestivum.</title>
        <authorList>
            <person name="Zhang L."/>
        </authorList>
    </citation>
    <scope>NUCLEOTIDE SEQUENCE [LARGE SCALE GENOMIC DNA]</scope>
    <source>
        <strain evidence="4 5">CM134L-2</strain>
    </source>
</reference>
<dbReference type="PANTHER" id="PTHR43283:SF3">
    <property type="entry name" value="BETA-LACTAMASE FAMILY PROTEIN (AFU_ORTHOLOGUE AFUA_5G07500)"/>
    <property type="match status" value="1"/>
</dbReference>
<proteinExistence type="predicted"/>
<keyword evidence="5" id="KW-1185">Reference proteome</keyword>
<comment type="caution">
    <text evidence="4">The sequence shown here is derived from an EMBL/GenBank/DDBJ whole genome shotgun (WGS) entry which is preliminary data.</text>
</comment>
<evidence type="ECO:0000313" key="5">
    <source>
        <dbReference type="Proteomes" id="UP000284120"/>
    </source>
</evidence>
<dbReference type="Gene3D" id="3.40.710.10">
    <property type="entry name" value="DD-peptidase/beta-lactamase superfamily"/>
    <property type="match status" value="1"/>
</dbReference>
<name>A0A443YKN9_9SPHI</name>
<keyword evidence="2" id="KW-0732">Signal</keyword>
<accession>A0A443YKN9</accession>
<dbReference type="OrthoDB" id="9793489at2"/>